<proteinExistence type="predicted"/>
<feature type="domain" description="Glyoxalase/fosfomycin resistance/dioxygenase" evidence="1">
    <location>
        <begin position="8"/>
        <end position="139"/>
    </location>
</feature>
<evidence type="ECO:0000313" key="2">
    <source>
        <dbReference type="EMBL" id="KAA6436973.1"/>
    </source>
</evidence>
<dbReference type="AlphaFoldDB" id="A0A5M8QR52"/>
<keyword evidence="3" id="KW-1185">Reference proteome</keyword>
<dbReference type="PANTHER" id="PTHR33990:SF1">
    <property type="entry name" value="PROTEIN YJDN"/>
    <property type="match status" value="1"/>
</dbReference>
<comment type="caution">
    <text evidence="2">The sequence shown here is derived from an EMBL/GenBank/DDBJ whole genome shotgun (WGS) entry which is preliminary data.</text>
</comment>
<dbReference type="Pfam" id="PF00903">
    <property type="entry name" value="Glyoxalase"/>
    <property type="match status" value="1"/>
</dbReference>
<dbReference type="InterPro" id="IPR028973">
    <property type="entry name" value="PhnB-like"/>
</dbReference>
<dbReference type="CDD" id="cd06588">
    <property type="entry name" value="PhnB_like"/>
    <property type="match status" value="1"/>
</dbReference>
<evidence type="ECO:0000259" key="1">
    <source>
        <dbReference type="Pfam" id="PF00903"/>
    </source>
</evidence>
<dbReference type="SUPFAM" id="SSF54593">
    <property type="entry name" value="Glyoxalase/Bleomycin resistance protein/Dihydroxybiphenyl dioxygenase"/>
    <property type="match status" value="1"/>
</dbReference>
<reference evidence="2 3" key="1">
    <citation type="submission" date="2019-05" db="EMBL/GenBank/DDBJ databases">
        <authorList>
            <person name="Qu J.-H."/>
        </authorList>
    </citation>
    <scope>NUCLEOTIDE SEQUENCE [LARGE SCALE GENOMIC DNA]</scope>
    <source>
        <strain evidence="2 3">NS28</strain>
    </source>
</reference>
<evidence type="ECO:0000313" key="3">
    <source>
        <dbReference type="Proteomes" id="UP000323994"/>
    </source>
</evidence>
<gene>
    <name evidence="2" type="ORF">FEM33_19825</name>
</gene>
<accession>A0A5M8QR52</accession>
<name>A0A5M8QR52_9BACT</name>
<protein>
    <submittedName>
        <fullName evidence="2">VOC family protein</fullName>
    </submittedName>
</protein>
<sequence length="146" mass="16179">MSYEPTKLNPYLFFGGNCREAMEFYQNVFGGELTFSTYGEGPADAHQDPKANSDEMKDKIMYSKLNGDLVILASDSPYIESNPGTNQFSLSIEGTNVSVLTGYFEKLSVNGRVNAPLVKQFWGDFFGMLTDQFGVNWMISITAGAH</sequence>
<dbReference type="PANTHER" id="PTHR33990">
    <property type="entry name" value="PROTEIN YJDN-RELATED"/>
    <property type="match status" value="1"/>
</dbReference>
<dbReference type="InterPro" id="IPR029068">
    <property type="entry name" value="Glyas_Bleomycin-R_OHBP_Dase"/>
</dbReference>
<dbReference type="Gene3D" id="3.10.180.10">
    <property type="entry name" value="2,3-Dihydroxybiphenyl 1,2-Dioxygenase, domain 1"/>
    <property type="match status" value="1"/>
</dbReference>
<organism evidence="2 3">
    <name type="scientific">Dyadobacter flavalbus</name>
    <dbReference type="NCBI Taxonomy" id="2579942"/>
    <lineage>
        <taxon>Bacteria</taxon>
        <taxon>Pseudomonadati</taxon>
        <taxon>Bacteroidota</taxon>
        <taxon>Cytophagia</taxon>
        <taxon>Cytophagales</taxon>
        <taxon>Spirosomataceae</taxon>
        <taxon>Dyadobacter</taxon>
    </lineage>
</organism>
<dbReference type="OrthoDB" id="9795306at2"/>
<dbReference type="InterPro" id="IPR004360">
    <property type="entry name" value="Glyas_Fos-R_dOase_dom"/>
</dbReference>
<dbReference type="EMBL" id="VBSN01000059">
    <property type="protein sequence ID" value="KAA6436973.1"/>
    <property type="molecule type" value="Genomic_DNA"/>
</dbReference>
<dbReference type="Proteomes" id="UP000323994">
    <property type="component" value="Unassembled WGS sequence"/>
</dbReference>
<dbReference type="RefSeq" id="WP_139013732.1">
    <property type="nucleotide sequence ID" value="NZ_VBSN01000059.1"/>
</dbReference>